<proteinExistence type="predicted"/>
<organism evidence="1 2">
    <name type="scientific">Vanilla planifolia</name>
    <name type="common">Vanilla</name>
    <dbReference type="NCBI Taxonomy" id="51239"/>
    <lineage>
        <taxon>Eukaryota</taxon>
        <taxon>Viridiplantae</taxon>
        <taxon>Streptophyta</taxon>
        <taxon>Embryophyta</taxon>
        <taxon>Tracheophyta</taxon>
        <taxon>Spermatophyta</taxon>
        <taxon>Magnoliopsida</taxon>
        <taxon>Liliopsida</taxon>
        <taxon>Asparagales</taxon>
        <taxon>Orchidaceae</taxon>
        <taxon>Vanilloideae</taxon>
        <taxon>Vanilleae</taxon>
        <taxon>Vanilla</taxon>
    </lineage>
</organism>
<name>A0A835VEC1_VANPL</name>
<dbReference type="EMBL" id="JADCNM010000002">
    <property type="protein sequence ID" value="KAG0493855.1"/>
    <property type="molecule type" value="Genomic_DNA"/>
</dbReference>
<dbReference type="AlphaFoldDB" id="A0A835VEC1"/>
<dbReference type="Proteomes" id="UP000639772">
    <property type="component" value="Unassembled WGS sequence"/>
</dbReference>
<gene>
    <name evidence="1" type="ORF">HPP92_004849</name>
</gene>
<comment type="caution">
    <text evidence="1">The sequence shown here is derived from an EMBL/GenBank/DDBJ whole genome shotgun (WGS) entry which is preliminary data.</text>
</comment>
<protein>
    <submittedName>
        <fullName evidence="1">Uncharacterized protein</fullName>
    </submittedName>
</protein>
<evidence type="ECO:0000313" key="2">
    <source>
        <dbReference type="Proteomes" id="UP000639772"/>
    </source>
</evidence>
<reference evidence="1 2" key="1">
    <citation type="journal article" date="2020" name="Nat. Food">
        <title>A phased Vanilla planifolia genome enables genetic improvement of flavour and production.</title>
        <authorList>
            <person name="Hasing T."/>
            <person name="Tang H."/>
            <person name="Brym M."/>
            <person name="Khazi F."/>
            <person name="Huang T."/>
            <person name="Chambers A.H."/>
        </authorList>
    </citation>
    <scope>NUCLEOTIDE SEQUENCE [LARGE SCALE GENOMIC DNA]</scope>
    <source>
        <tissue evidence="1">Leaf</tissue>
    </source>
</reference>
<sequence>MDQGGVVASKQQIDAVRFGFSDDGYSTELDLAKAHRDESCDAVGVSTGHWSHVLASSSARWPRACIFVQE</sequence>
<evidence type="ECO:0000313" key="1">
    <source>
        <dbReference type="EMBL" id="KAG0493855.1"/>
    </source>
</evidence>
<accession>A0A835VEC1</accession>